<dbReference type="AlphaFoldDB" id="C4FKJ9"/>
<keyword evidence="1" id="KW-0175">Coiled coil</keyword>
<feature type="coiled-coil region" evidence="1">
    <location>
        <begin position="15"/>
        <end position="101"/>
    </location>
</feature>
<evidence type="ECO:0000256" key="1">
    <source>
        <dbReference type="SAM" id="Coils"/>
    </source>
</evidence>
<name>C4FKJ9_9AQUI</name>
<protein>
    <recommendedName>
        <fullName evidence="4">Flagellar FliJ protein</fullName>
    </recommendedName>
</protein>
<evidence type="ECO:0000313" key="2">
    <source>
        <dbReference type="EMBL" id="EEP60397.1"/>
    </source>
</evidence>
<comment type="caution">
    <text evidence="2">The sequence shown here is derived from an EMBL/GenBank/DDBJ whole genome shotgun (WGS) entry which is preliminary data.</text>
</comment>
<gene>
    <name evidence="2" type="ORF">SULYE_1099</name>
</gene>
<evidence type="ECO:0000313" key="3">
    <source>
        <dbReference type="Proteomes" id="UP000005540"/>
    </source>
</evidence>
<dbReference type="RefSeq" id="WP_007547190.1">
    <property type="nucleotide sequence ID" value="NZ_ABZS01000101.1"/>
</dbReference>
<dbReference type="Proteomes" id="UP000005540">
    <property type="component" value="Unassembled WGS sequence"/>
</dbReference>
<accession>C4FKJ9</accession>
<keyword evidence="3" id="KW-1185">Reference proteome</keyword>
<reference evidence="2 3" key="1">
    <citation type="submission" date="2009-04" db="EMBL/GenBank/DDBJ databases">
        <authorList>
            <person name="Reysenbach A.-L."/>
            <person name="Heidelberg J.F."/>
            <person name="Nelson W.C."/>
        </authorList>
    </citation>
    <scope>NUCLEOTIDE SEQUENCE [LARGE SCALE GENOMIC DNA]</scope>
    <source>
        <strain evidence="2 3">SS-5</strain>
    </source>
</reference>
<dbReference type="EMBL" id="ABZS01000101">
    <property type="protein sequence ID" value="EEP60397.1"/>
    <property type="molecule type" value="Genomic_DNA"/>
</dbReference>
<organism evidence="2 3">
    <name type="scientific">Sulfurihydrogenibium yellowstonense SS-5</name>
    <dbReference type="NCBI Taxonomy" id="432331"/>
    <lineage>
        <taxon>Bacteria</taxon>
        <taxon>Pseudomonadati</taxon>
        <taxon>Aquificota</taxon>
        <taxon>Aquificia</taxon>
        <taxon>Aquificales</taxon>
        <taxon>Hydrogenothermaceae</taxon>
        <taxon>Sulfurihydrogenibium</taxon>
    </lineage>
</organism>
<evidence type="ECO:0008006" key="4">
    <source>
        <dbReference type="Google" id="ProtNLM"/>
    </source>
</evidence>
<sequence length="138" mass="16657">MKNKKQLLKVKDNYLNAEKEKLKNIDETLETFYNKKSAIENEINLVLELNINDIFSMEQKYEFINYQKEKLKKIEEEIKSLEKEKEQIKEKIALLNAEKKAIDKYFTLKVNKKQILDNFKEMVESNEIFNRNSIFNKQ</sequence>
<proteinExistence type="predicted"/>